<proteinExistence type="predicted"/>
<reference evidence="1" key="2">
    <citation type="submission" date="2015-06" db="UniProtKB">
        <authorList>
            <consortium name="EnsemblMetazoa"/>
        </authorList>
    </citation>
    <scope>IDENTIFICATION</scope>
</reference>
<evidence type="ECO:0000313" key="2">
    <source>
        <dbReference type="Proteomes" id="UP000015104"/>
    </source>
</evidence>
<evidence type="ECO:0000313" key="1">
    <source>
        <dbReference type="EnsemblMetazoa" id="tetur13g02750.1"/>
    </source>
</evidence>
<dbReference type="EnsemblMetazoa" id="tetur13g02750.1">
    <property type="protein sequence ID" value="tetur13g02750.1"/>
    <property type="gene ID" value="tetur13g02750"/>
</dbReference>
<accession>T1KK82</accession>
<sequence>MVNSVMSSLPNHSYRETRSRVSQRFTYPYYPGARSSSSAWKPVKPFSASPWRHFLSRAISHRAFAVLVCYTGALVQTAVLTQIYFEFKTSTSVQIKSPQQTDLPAISICFFYKISGLKLIPLGNNISQTSLTLGEIDSRLLSWSEFVKNCYVMDSEYVFRPCEDISQEKAEFISLYSKCFTLFTNTTVPISYSKELIGSNRMVDFTLNVSHPVITKVGVYLTHPISELDDVLGTPSFVYFDTKHNNRATISYHKTIIHSLPEPYESRCYDYSKLPCKERRTCIKKCTLEMSYNESKGFINRRFTKISDEVKDGRFGIRNHLDNHTGFCNAQFLQAPCNEYLYQAIMGSEFESPFINRGDYRVSIDYPLGTETRIQYVPSRSFLDYICFSASVLSLWTEISLIRLVQLSTKAMITFICRYLNNDKRIYPDDSIKKTTLTPKSGSKTNLFGTLSVDSITLSSRSLLNINSSNHGGISVGGNPSPSSISIYEVSPSRHRFNNYFQSENNSDKKNSR</sequence>
<dbReference type="EMBL" id="CAEY01000175">
    <property type="status" value="NOT_ANNOTATED_CDS"/>
    <property type="molecule type" value="Genomic_DNA"/>
</dbReference>
<dbReference type="Proteomes" id="UP000015104">
    <property type="component" value="Unassembled WGS sequence"/>
</dbReference>
<dbReference type="AlphaFoldDB" id="T1KK82"/>
<dbReference type="HOGENOM" id="CLU_2561236_0_0_1"/>
<name>T1KK82_TETUR</name>
<reference evidence="2" key="1">
    <citation type="submission" date="2011-08" db="EMBL/GenBank/DDBJ databases">
        <authorList>
            <person name="Rombauts S."/>
        </authorList>
    </citation>
    <scope>NUCLEOTIDE SEQUENCE</scope>
    <source>
        <strain evidence="2">London</strain>
    </source>
</reference>
<protein>
    <submittedName>
        <fullName evidence="1">Uncharacterized protein</fullName>
    </submittedName>
</protein>
<organism evidence="1 2">
    <name type="scientific">Tetranychus urticae</name>
    <name type="common">Two-spotted spider mite</name>
    <dbReference type="NCBI Taxonomy" id="32264"/>
    <lineage>
        <taxon>Eukaryota</taxon>
        <taxon>Metazoa</taxon>
        <taxon>Ecdysozoa</taxon>
        <taxon>Arthropoda</taxon>
        <taxon>Chelicerata</taxon>
        <taxon>Arachnida</taxon>
        <taxon>Acari</taxon>
        <taxon>Acariformes</taxon>
        <taxon>Trombidiformes</taxon>
        <taxon>Prostigmata</taxon>
        <taxon>Eleutherengona</taxon>
        <taxon>Raphignathae</taxon>
        <taxon>Tetranychoidea</taxon>
        <taxon>Tetranychidae</taxon>
        <taxon>Tetranychus</taxon>
    </lineage>
</organism>
<keyword evidence="2" id="KW-1185">Reference proteome</keyword>